<comment type="caution">
    <text evidence="2">The sequence shown here is derived from an EMBL/GenBank/DDBJ whole genome shotgun (WGS) entry which is preliminary data.</text>
</comment>
<feature type="transmembrane region" description="Helical" evidence="1">
    <location>
        <begin position="133"/>
        <end position="154"/>
    </location>
</feature>
<keyword evidence="3" id="KW-1185">Reference proteome</keyword>
<keyword evidence="1" id="KW-1133">Transmembrane helix</keyword>
<dbReference type="EMBL" id="JBHSAP010000015">
    <property type="protein sequence ID" value="MFC4077343.1"/>
    <property type="molecule type" value="Genomic_DNA"/>
</dbReference>
<reference evidence="3" key="1">
    <citation type="journal article" date="2019" name="Int. J. Syst. Evol. Microbiol.">
        <title>The Global Catalogue of Microorganisms (GCM) 10K type strain sequencing project: providing services to taxonomists for standard genome sequencing and annotation.</title>
        <authorList>
            <consortium name="The Broad Institute Genomics Platform"/>
            <consortium name="The Broad Institute Genome Sequencing Center for Infectious Disease"/>
            <person name="Wu L."/>
            <person name="Ma J."/>
        </authorList>
    </citation>
    <scope>NUCLEOTIDE SEQUENCE [LARGE SCALE GENOMIC DNA]</scope>
    <source>
        <strain evidence="3">IBRC-M 10813</strain>
    </source>
</reference>
<dbReference type="Proteomes" id="UP001595843">
    <property type="component" value="Unassembled WGS sequence"/>
</dbReference>
<dbReference type="Pfam" id="PF01944">
    <property type="entry name" value="SpoIIM"/>
    <property type="match status" value="1"/>
</dbReference>
<feature type="transmembrane region" description="Helical" evidence="1">
    <location>
        <begin position="95"/>
        <end position="121"/>
    </location>
</feature>
<gene>
    <name evidence="2" type="ORF">ACFOUO_11085</name>
</gene>
<proteinExistence type="predicted"/>
<name>A0ABV8JFU6_9BACL</name>
<evidence type="ECO:0000256" key="1">
    <source>
        <dbReference type="SAM" id="Phobius"/>
    </source>
</evidence>
<sequence length="165" mass="18279">MLLNVKNGIKMSQNIFVPFFFSLFAGLFYGWIFLEPVEAEIKTIDKIQALYSILVRNITCVGTLVITIFIGTIFIKVFYMVNGLVIGLTISKFQSISYVIMILPHGLVEIPAFLYLGYILLKADHANSFNLTTLKGILGSVFLLILGAVIEAYITPEVVSAIFGS</sequence>
<evidence type="ECO:0000313" key="2">
    <source>
        <dbReference type="EMBL" id="MFC4077343.1"/>
    </source>
</evidence>
<keyword evidence="1" id="KW-0812">Transmembrane</keyword>
<keyword evidence="1" id="KW-0472">Membrane</keyword>
<accession>A0ABV8JFU6</accession>
<feature type="transmembrane region" description="Helical" evidence="1">
    <location>
        <begin position="15"/>
        <end position="34"/>
    </location>
</feature>
<dbReference type="RefSeq" id="WP_380705556.1">
    <property type="nucleotide sequence ID" value="NZ_JBHSAP010000015.1"/>
</dbReference>
<evidence type="ECO:0000313" key="3">
    <source>
        <dbReference type="Proteomes" id="UP001595843"/>
    </source>
</evidence>
<organism evidence="2 3">
    <name type="scientific">Salinithrix halophila</name>
    <dbReference type="NCBI Taxonomy" id="1485204"/>
    <lineage>
        <taxon>Bacteria</taxon>
        <taxon>Bacillati</taxon>
        <taxon>Bacillota</taxon>
        <taxon>Bacilli</taxon>
        <taxon>Bacillales</taxon>
        <taxon>Thermoactinomycetaceae</taxon>
        <taxon>Salinithrix</taxon>
    </lineage>
</organism>
<dbReference type="InterPro" id="IPR002798">
    <property type="entry name" value="SpoIIM-like"/>
</dbReference>
<feature type="transmembrane region" description="Helical" evidence="1">
    <location>
        <begin position="54"/>
        <end position="75"/>
    </location>
</feature>
<protein>
    <submittedName>
        <fullName evidence="2">Stage II sporulation protein M</fullName>
    </submittedName>
</protein>